<feature type="compositionally biased region" description="Low complexity" evidence="2">
    <location>
        <begin position="511"/>
        <end position="534"/>
    </location>
</feature>
<protein>
    <submittedName>
        <fullName evidence="5">LysM peptidoglycan-binding domain-containing protein</fullName>
    </submittedName>
</protein>
<evidence type="ECO:0000313" key="6">
    <source>
        <dbReference type="Proteomes" id="UP000285575"/>
    </source>
</evidence>
<dbReference type="InterPro" id="IPR036779">
    <property type="entry name" value="LysM_dom_sf"/>
</dbReference>
<organism evidence="5 6">
    <name type="scientific">Rubrivivax rivuli</name>
    <dbReference type="NCBI Taxonomy" id="1862385"/>
    <lineage>
        <taxon>Bacteria</taxon>
        <taxon>Pseudomonadati</taxon>
        <taxon>Pseudomonadota</taxon>
        <taxon>Betaproteobacteria</taxon>
        <taxon>Burkholderiales</taxon>
        <taxon>Sphaerotilaceae</taxon>
        <taxon>Rubrivivax</taxon>
    </lineage>
</organism>
<dbReference type="SUPFAM" id="SSF53955">
    <property type="entry name" value="Lysozyme-like"/>
    <property type="match status" value="1"/>
</dbReference>
<evidence type="ECO:0000256" key="2">
    <source>
        <dbReference type="SAM" id="MobiDB-lite"/>
    </source>
</evidence>
<name>A0A437RIT6_9BURK</name>
<dbReference type="GO" id="GO:0000270">
    <property type="term" value="P:peptidoglycan metabolic process"/>
    <property type="evidence" value="ECO:0007669"/>
    <property type="project" value="InterPro"/>
</dbReference>
<accession>A0A437RIT6</accession>
<comment type="similarity">
    <text evidence="1">Belongs to the transglycosylase Slt family.</text>
</comment>
<comment type="caution">
    <text evidence="5">The sequence shown here is derived from an EMBL/GenBank/DDBJ whole genome shotgun (WGS) entry which is preliminary data.</text>
</comment>
<dbReference type="AlphaFoldDB" id="A0A437RIT6"/>
<dbReference type="PROSITE" id="PS51257">
    <property type="entry name" value="PROKAR_LIPOPROTEIN"/>
    <property type="match status" value="1"/>
</dbReference>
<dbReference type="InterPro" id="IPR023346">
    <property type="entry name" value="Lysozyme-like_dom_sf"/>
</dbReference>
<feature type="region of interest" description="Disordered" evidence="2">
    <location>
        <begin position="487"/>
        <end position="556"/>
    </location>
</feature>
<evidence type="ECO:0000313" key="5">
    <source>
        <dbReference type="EMBL" id="RVU46649.1"/>
    </source>
</evidence>
<evidence type="ECO:0000256" key="3">
    <source>
        <dbReference type="SAM" id="SignalP"/>
    </source>
</evidence>
<feature type="compositionally biased region" description="Low complexity" evidence="2">
    <location>
        <begin position="57"/>
        <end position="66"/>
    </location>
</feature>
<dbReference type="GO" id="GO:0008933">
    <property type="term" value="F:peptidoglycan lytic transglycosylase activity"/>
    <property type="evidence" value="ECO:0007669"/>
    <property type="project" value="InterPro"/>
</dbReference>
<dbReference type="GO" id="GO:0016020">
    <property type="term" value="C:membrane"/>
    <property type="evidence" value="ECO:0007669"/>
    <property type="project" value="InterPro"/>
</dbReference>
<feature type="compositionally biased region" description="Low complexity" evidence="2">
    <location>
        <begin position="493"/>
        <end position="503"/>
    </location>
</feature>
<dbReference type="InterPro" id="IPR018392">
    <property type="entry name" value="LysM"/>
</dbReference>
<dbReference type="Proteomes" id="UP000285575">
    <property type="component" value="Unassembled WGS sequence"/>
</dbReference>
<evidence type="ECO:0000259" key="4">
    <source>
        <dbReference type="PROSITE" id="PS51782"/>
    </source>
</evidence>
<dbReference type="InterPro" id="IPR008258">
    <property type="entry name" value="Transglycosylase_SLT_dom_1"/>
</dbReference>
<keyword evidence="3" id="KW-0732">Signal</keyword>
<reference evidence="5 6" key="1">
    <citation type="submission" date="2019-01" db="EMBL/GenBank/DDBJ databases">
        <authorList>
            <person name="Chen W.-M."/>
        </authorList>
    </citation>
    <scope>NUCLEOTIDE SEQUENCE [LARGE SCALE GENOMIC DNA]</scope>
    <source>
        <strain evidence="5 6">KYPY4</strain>
    </source>
</reference>
<dbReference type="PROSITE" id="PS51782">
    <property type="entry name" value="LYSM"/>
    <property type="match status" value="1"/>
</dbReference>
<feature type="region of interest" description="Disordered" evidence="2">
    <location>
        <begin position="57"/>
        <end position="85"/>
    </location>
</feature>
<sequence>MMTFKLTHLPLLVAALLLSACASLVPPPAEVPAPAPEPAPVVATPVALPPAAPAASGPLLAQSGPLAPLPPPTTGRIESTQDSERGDLWERVRGGFAMADIDNDLVRKWENWYARDPAYVTRMTTRGGRYLFHIVEEVQRRGLPTELALLPFIESAFNPQAQSHARAMGMWQFMPATGKDFELRQNLFRDDRRDVLASTRAALDYLERLNGLFSDWHLALAAYNWGQGNVSRAIERNRRSGKVADYESLRMPIETREYVPKLQAVKNIVLRPEAFGLSLPPLENHPFFLSVPIERDIDVALAAQLAGLELDEFEQLNPQMNKPVILAAGTPQVLLPYDNANRFVRALQAHRGALATWTAWVAPRTLKPADAARLIGMSEDELRQANRIPKGMLVKAGSTLLVPRDDDDDDVAEHIAHNGLLALTPEGRPMRKISFKAGRKGDSVAAVARRYRVSPAQVAQWNGVSSQARFKAGQTITVEVRATPARRAVASNSKKPAVAATAKAPRKPTRAAKAAPAAKSTKAPTKTATKNVANRPGTATAGPRKPPVASAQHPAR</sequence>
<dbReference type="SUPFAM" id="SSF54106">
    <property type="entry name" value="LysM domain"/>
    <property type="match status" value="1"/>
</dbReference>
<dbReference type="PANTHER" id="PTHR37423">
    <property type="entry name" value="SOLUBLE LYTIC MUREIN TRANSGLYCOSYLASE-RELATED"/>
    <property type="match status" value="1"/>
</dbReference>
<dbReference type="EMBL" id="SACR01000003">
    <property type="protein sequence ID" value="RVU46649.1"/>
    <property type="molecule type" value="Genomic_DNA"/>
</dbReference>
<dbReference type="CDD" id="cd00118">
    <property type="entry name" value="LysM"/>
    <property type="match status" value="1"/>
</dbReference>
<dbReference type="Gene3D" id="1.10.530.10">
    <property type="match status" value="1"/>
</dbReference>
<dbReference type="PANTHER" id="PTHR37423:SF2">
    <property type="entry name" value="MEMBRANE-BOUND LYTIC MUREIN TRANSGLYCOSYLASE C"/>
    <property type="match status" value="1"/>
</dbReference>
<dbReference type="Pfam" id="PF01476">
    <property type="entry name" value="LysM"/>
    <property type="match status" value="1"/>
</dbReference>
<dbReference type="InterPro" id="IPR000189">
    <property type="entry name" value="Transglyc_AS"/>
</dbReference>
<dbReference type="Gene3D" id="3.10.350.10">
    <property type="entry name" value="LysM domain"/>
    <property type="match status" value="1"/>
</dbReference>
<feature type="domain" description="LysM" evidence="4">
    <location>
        <begin position="434"/>
        <end position="478"/>
    </location>
</feature>
<dbReference type="Pfam" id="PF01464">
    <property type="entry name" value="SLT"/>
    <property type="match status" value="1"/>
</dbReference>
<dbReference type="OrthoDB" id="9815002at2"/>
<feature type="chain" id="PRO_5018989950" evidence="3">
    <location>
        <begin position="23"/>
        <end position="556"/>
    </location>
</feature>
<dbReference type="PROSITE" id="PS00922">
    <property type="entry name" value="TRANSGLYCOSYLASE"/>
    <property type="match status" value="1"/>
</dbReference>
<evidence type="ECO:0000256" key="1">
    <source>
        <dbReference type="ARBA" id="ARBA00007734"/>
    </source>
</evidence>
<keyword evidence="6" id="KW-1185">Reference proteome</keyword>
<gene>
    <name evidence="5" type="ORF">EOE66_11615</name>
</gene>
<feature type="signal peptide" evidence="3">
    <location>
        <begin position="1"/>
        <end position="22"/>
    </location>
</feature>
<dbReference type="CDD" id="cd16894">
    <property type="entry name" value="MltD-like"/>
    <property type="match status" value="1"/>
</dbReference>
<proteinExistence type="inferred from homology"/>